<protein>
    <submittedName>
        <fullName evidence="2">Uncharacterized protein</fullName>
    </submittedName>
</protein>
<dbReference type="EMBL" id="BAAAQM010000006">
    <property type="protein sequence ID" value="GAA1960245.1"/>
    <property type="molecule type" value="Genomic_DNA"/>
</dbReference>
<gene>
    <name evidence="2" type="ORF">GCM10009838_15840</name>
</gene>
<organism evidence="2 3">
    <name type="scientific">Catenulispora subtropica</name>
    <dbReference type="NCBI Taxonomy" id="450798"/>
    <lineage>
        <taxon>Bacteria</taxon>
        <taxon>Bacillati</taxon>
        <taxon>Actinomycetota</taxon>
        <taxon>Actinomycetes</taxon>
        <taxon>Catenulisporales</taxon>
        <taxon>Catenulisporaceae</taxon>
        <taxon>Catenulispora</taxon>
    </lineage>
</organism>
<keyword evidence="1" id="KW-0812">Transmembrane</keyword>
<keyword evidence="1" id="KW-0472">Membrane</keyword>
<keyword evidence="3" id="KW-1185">Reference proteome</keyword>
<name>A0ABN2QY37_9ACTN</name>
<keyword evidence="1" id="KW-1133">Transmembrane helix</keyword>
<comment type="caution">
    <text evidence="2">The sequence shown here is derived from an EMBL/GenBank/DDBJ whole genome shotgun (WGS) entry which is preliminary data.</text>
</comment>
<reference evidence="2 3" key="1">
    <citation type="journal article" date="2019" name="Int. J. Syst. Evol. Microbiol.">
        <title>The Global Catalogue of Microorganisms (GCM) 10K type strain sequencing project: providing services to taxonomists for standard genome sequencing and annotation.</title>
        <authorList>
            <consortium name="The Broad Institute Genomics Platform"/>
            <consortium name="The Broad Institute Genome Sequencing Center for Infectious Disease"/>
            <person name="Wu L."/>
            <person name="Ma J."/>
        </authorList>
    </citation>
    <scope>NUCLEOTIDE SEQUENCE [LARGE SCALE GENOMIC DNA]</scope>
    <source>
        <strain evidence="2 3">JCM 16013</strain>
    </source>
</reference>
<evidence type="ECO:0000313" key="2">
    <source>
        <dbReference type="EMBL" id="GAA1960245.1"/>
    </source>
</evidence>
<evidence type="ECO:0000313" key="3">
    <source>
        <dbReference type="Proteomes" id="UP001499854"/>
    </source>
</evidence>
<dbReference type="RefSeq" id="WP_344656275.1">
    <property type="nucleotide sequence ID" value="NZ_BAAAQM010000006.1"/>
</dbReference>
<feature type="transmembrane region" description="Helical" evidence="1">
    <location>
        <begin position="20"/>
        <end position="41"/>
    </location>
</feature>
<evidence type="ECO:0000256" key="1">
    <source>
        <dbReference type="SAM" id="Phobius"/>
    </source>
</evidence>
<dbReference type="Proteomes" id="UP001499854">
    <property type="component" value="Unassembled WGS sequence"/>
</dbReference>
<proteinExistence type="predicted"/>
<accession>A0ABN2QY37</accession>
<sequence length="92" mass="9666">MDTFAEESPSTTRMLRAGAALAGAGMMVAAVGMALTAVAVARSLRTWTKQHDISPTALAAARLEQARHASIAGLHAWHEHAPALVDGHRGER</sequence>